<dbReference type="OrthoDB" id="9812600at2"/>
<accession>A0A1H9E094</accession>
<name>A0A1H9E094_9BACT</name>
<dbReference type="AlphaFoldDB" id="A0A1H9E094"/>
<keyword evidence="2" id="KW-0808">Transferase</keyword>
<sequence>MLEFLRSFRRKLKARSLGYEPLANYEAEWYGNANAGFFVCPELVPENAIVYSIGTGMDISFDRSMLAKHNCKVFAFDPTPKSINWVSQQEIPEGFTFTPLGIGDKNETTTFFLPENDAYVSGSVVGNTQVDQSKRIEVELRTLHHLAAANGHQHIDVLKMDIEGSEYQVIPEILGSGVTVGQLLLEFHHRMVEGGEAKTRKTMDLLRKQGYLPFAYSDRLEEVSFYKQ</sequence>
<feature type="domain" description="Methyltransferase FkbM" evidence="1">
    <location>
        <begin position="70"/>
        <end position="212"/>
    </location>
</feature>
<dbReference type="Gene3D" id="3.40.50.150">
    <property type="entry name" value="Vaccinia Virus protein VP39"/>
    <property type="match status" value="1"/>
</dbReference>
<evidence type="ECO:0000313" key="3">
    <source>
        <dbReference type="Proteomes" id="UP000199021"/>
    </source>
</evidence>
<keyword evidence="3" id="KW-1185">Reference proteome</keyword>
<reference evidence="3" key="1">
    <citation type="submission" date="2016-10" db="EMBL/GenBank/DDBJ databases">
        <authorList>
            <person name="Varghese N."/>
            <person name="Submissions S."/>
        </authorList>
    </citation>
    <scope>NUCLEOTIDE SEQUENCE [LARGE SCALE GENOMIC DNA]</scope>
    <source>
        <strain evidence="3">DSM 24740</strain>
    </source>
</reference>
<dbReference type="PANTHER" id="PTHR32026">
    <property type="entry name" value="METHYLTRANSFERASE-LIKE PROTEIN 24"/>
    <property type="match status" value="1"/>
</dbReference>
<evidence type="ECO:0000259" key="1">
    <source>
        <dbReference type="Pfam" id="PF05050"/>
    </source>
</evidence>
<dbReference type="InterPro" id="IPR026913">
    <property type="entry name" value="METTL24"/>
</dbReference>
<dbReference type="InterPro" id="IPR029063">
    <property type="entry name" value="SAM-dependent_MTases_sf"/>
</dbReference>
<dbReference type="InterPro" id="IPR006342">
    <property type="entry name" value="FkbM_mtfrase"/>
</dbReference>
<keyword evidence="2" id="KW-0489">Methyltransferase</keyword>
<organism evidence="2 3">
    <name type="scientific">Neolewinella agarilytica</name>
    <dbReference type="NCBI Taxonomy" id="478744"/>
    <lineage>
        <taxon>Bacteria</taxon>
        <taxon>Pseudomonadati</taxon>
        <taxon>Bacteroidota</taxon>
        <taxon>Saprospiria</taxon>
        <taxon>Saprospirales</taxon>
        <taxon>Lewinellaceae</taxon>
        <taxon>Neolewinella</taxon>
    </lineage>
</organism>
<dbReference type="PANTHER" id="PTHR32026:SF10">
    <property type="entry name" value="METHYLTRANSFERASE-LIKE PROTEIN 24-RELATED"/>
    <property type="match status" value="1"/>
</dbReference>
<protein>
    <submittedName>
        <fullName evidence="2">Methyltransferase, FkbM family</fullName>
    </submittedName>
</protein>
<dbReference type="RefSeq" id="WP_090166916.1">
    <property type="nucleotide sequence ID" value="NZ_FOFB01000006.1"/>
</dbReference>
<proteinExistence type="predicted"/>
<evidence type="ECO:0000313" key="2">
    <source>
        <dbReference type="EMBL" id="SEQ19126.1"/>
    </source>
</evidence>
<gene>
    <name evidence="2" type="ORF">SAMN05444359_106200</name>
</gene>
<dbReference type="SUPFAM" id="SSF53335">
    <property type="entry name" value="S-adenosyl-L-methionine-dependent methyltransferases"/>
    <property type="match status" value="1"/>
</dbReference>
<dbReference type="InParanoid" id="A0A1H9E094"/>
<dbReference type="EMBL" id="FOFB01000006">
    <property type="protein sequence ID" value="SEQ19126.1"/>
    <property type="molecule type" value="Genomic_DNA"/>
</dbReference>
<dbReference type="GO" id="GO:0008168">
    <property type="term" value="F:methyltransferase activity"/>
    <property type="evidence" value="ECO:0007669"/>
    <property type="project" value="UniProtKB-KW"/>
</dbReference>
<dbReference type="NCBIfam" id="TIGR01444">
    <property type="entry name" value="fkbM_fam"/>
    <property type="match status" value="1"/>
</dbReference>
<dbReference type="GO" id="GO:0032259">
    <property type="term" value="P:methylation"/>
    <property type="evidence" value="ECO:0007669"/>
    <property type="project" value="UniProtKB-KW"/>
</dbReference>
<dbReference type="STRING" id="478744.SAMN05444359_106200"/>
<dbReference type="Pfam" id="PF05050">
    <property type="entry name" value="Methyltransf_21"/>
    <property type="match status" value="1"/>
</dbReference>
<dbReference type="Proteomes" id="UP000199021">
    <property type="component" value="Unassembled WGS sequence"/>
</dbReference>